<protein>
    <submittedName>
        <fullName evidence="2">Uncharacterized protein</fullName>
    </submittedName>
</protein>
<evidence type="ECO:0000313" key="2">
    <source>
        <dbReference type="EMBL" id="GAA4320456.1"/>
    </source>
</evidence>
<keyword evidence="3" id="KW-1185">Reference proteome</keyword>
<feature type="compositionally biased region" description="Polar residues" evidence="1">
    <location>
        <begin position="1"/>
        <end position="16"/>
    </location>
</feature>
<evidence type="ECO:0000256" key="1">
    <source>
        <dbReference type="SAM" id="MobiDB-lite"/>
    </source>
</evidence>
<organism evidence="2 3">
    <name type="scientific">Compostibacter hankyongensis</name>
    <dbReference type="NCBI Taxonomy" id="1007089"/>
    <lineage>
        <taxon>Bacteria</taxon>
        <taxon>Pseudomonadati</taxon>
        <taxon>Bacteroidota</taxon>
        <taxon>Chitinophagia</taxon>
        <taxon>Chitinophagales</taxon>
        <taxon>Chitinophagaceae</taxon>
        <taxon>Compostibacter</taxon>
    </lineage>
</organism>
<accession>A0ABP8GAI8</accession>
<dbReference type="Proteomes" id="UP001501207">
    <property type="component" value="Unassembled WGS sequence"/>
</dbReference>
<reference evidence="3" key="1">
    <citation type="journal article" date="2019" name="Int. J. Syst. Evol. Microbiol.">
        <title>The Global Catalogue of Microorganisms (GCM) 10K type strain sequencing project: providing services to taxonomists for standard genome sequencing and annotation.</title>
        <authorList>
            <consortium name="The Broad Institute Genomics Platform"/>
            <consortium name="The Broad Institute Genome Sequencing Center for Infectious Disease"/>
            <person name="Wu L."/>
            <person name="Ma J."/>
        </authorList>
    </citation>
    <scope>NUCLEOTIDE SEQUENCE [LARGE SCALE GENOMIC DNA]</scope>
    <source>
        <strain evidence="3">JCM 17664</strain>
    </source>
</reference>
<evidence type="ECO:0000313" key="3">
    <source>
        <dbReference type="Proteomes" id="UP001501207"/>
    </source>
</evidence>
<sequence length="87" mass="9990">MNQQQRTSLARKTTISRSRRMKAIPGGRTEKPAFADCLEVLSEPYRLYLGYLELDFEEAEALRLAGLEEDMKFRLAYYAWKQAGAAV</sequence>
<proteinExistence type="predicted"/>
<dbReference type="EMBL" id="BAABFN010000022">
    <property type="protein sequence ID" value="GAA4320456.1"/>
    <property type="molecule type" value="Genomic_DNA"/>
</dbReference>
<feature type="region of interest" description="Disordered" evidence="1">
    <location>
        <begin position="1"/>
        <end position="22"/>
    </location>
</feature>
<dbReference type="RefSeq" id="WP_344981759.1">
    <property type="nucleotide sequence ID" value="NZ_BAABFN010000022.1"/>
</dbReference>
<gene>
    <name evidence="2" type="ORF">GCM10023143_34650</name>
</gene>
<comment type="caution">
    <text evidence="2">The sequence shown here is derived from an EMBL/GenBank/DDBJ whole genome shotgun (WGS) entry which is preliminary data.</text>
</comment>
<name>A0ABP8GAI8_9BACT</name>